<protein>
    <submittedName>
        <fullName evidence="2">Uncharacterized protein</fullName>
    </submittedName>
</protein>
<evidence type="ECO:0000313" key="3">
    <source>
        <dbReference type="Proteomes" id="UP000811545"/>
    </source>
</evidence>
<dbReference type="AlphaFoldDB" id="A0A9E2BGR4"/>
<dbReference type="EMBL" id="QLTW01000062">
    <property type="protein sequence ID" value="MBT9145217.1"/>
    <property type="molecule type" value="Genomic_DNA"/>
</dbReference>
<dbReference type="Proteomes" id="UP000811545">
    <property type="component" value="Unassembled WGS sequence"/>
</dbReference>
<reference evidence="2 3" key="1">
    <citation type="journal article" date="2021" name="bioRxiv">
        <title>Unique metabolic strategies in Hadean analogues reveal hints for primordial physiology.</title>
        <authorList>
            <person name="Nobu M.K."/>
            <person name="Nakai R."/>
            <person name="Tamazawa S."/>
            <person name="Mori H."/>
            <person name="Toyoda A."/>
            <person name="Ijiri A."/>
            <person name="Suzuki S."/>
            <person name="Kurokawa K."/>
            <person name="Kamagata Y."/>
            <person name="Tamaki H."/>
        </authorList>
    </citation>
    <scope>NUCLEOTIDE SEQUENCE [LARGE SCALE GENOMIC DNA]</scope>
    <source>
        <strain evidence="2">BS525</strain>
    </source>
</reference>
<feature type="region of interest" description="Disordered" evidence="1">
    <location>
        <begin position="15"/>
        <end position="39"/>
    </location>
</feature>
<evidence type="ECO:0000256" key="1">
    <source>
        <dbReference type="SAM" id="MobiDB-lite"/>
    </source>
</evidence>
<organism evidence="2 3">
    <name type="scientific">Psychracetigena formicireducens</name>
    <dbReference type="NCBI Taxonomy" id="2986056"/>
    <lineage>
        <taxon>Bacteria</taxon>
        <taxon>Bacillati</taxon>
        <taxon>Candidatus Lithacetigenota</taxon>
        <taxon>Candidatus Psychracetigena</taxon>
    </lineage>
</organism>
<name>A0A9E2BGR4_PSYF1</name>
<evidence type="ECO:0000313" key="2">
    <source>
        <dbReference type="EMBL" id="MBT9145217.1"/>
    </source>
</evidence>
<sequence length="80" mass="9221">MHILPALWKMLIDKRVPGSGPGRQASKNLPPKVKTEGKRHKNSRVVFQLSILFPLRTSSYYVQLRADTAVKIYFTILKRE</sequence>
<accession>A0A9E2BGR4</accession>
<comment type="caution">
    <text evidence="2">The sequence shown here is derived from an EMBL/GenBank/DDBJ whole genome shotgun (WGS) entry which is preliminary data.</text>
</comment>
<proteinExistence type="predicted"/>
<gene>
    <name evidence="2" type="ORF">DDT42_01087</name>
</gene>